<name>A0A317CLM6_9GAMM</name>
<keyword evidence="5" id="KW-0378">Hydrolase</keyword>
<proteinExistence type="predicted"/>
<comment type="caution">
    <text evidence="12">The sequence shown here is derived from an EMBL/GenBank/DDBJ whole genome shotgun (WGS) entry which is preliminary data.</text>
</comment>
<organism evidence="12 13">
    <name type="scientific">Leucothrix arctica</name>
    <dbReference type="NCBI Taxonomy" id="1481894"/>
    <lineage>
        <taxon>Bacteria</taxon>
        <taxon>Pseudomonadati</taxon>
        <taxon>Pseudomonadota</taxon>
        <taxon>Gammaproteobacteria</taxon>
        <taxon>Thiotrichales</taxon>
        <taxon>Thiotrichaceae</taxon>
        <taxon>Leucothrix</taxon>
    </lineage>
</organism>
<comment type="subcellular location">
    <subcellularLocation>
        <location evidence="1">Cell membrane</location>
        <topology evidence="1">Multi-pass membrane protein</topology>
    </subcellularLocation>
</comment>
<dbReference type="InterPro" id="IPR000326">
    <property type="entry name" value="PAP2/HPO"/>
</dbReference>
<feature type="transmembrane region" description="Helical" evidence="10">
    <location>
        <begin position="21"/>
        <end position="43"/>
    </location>
</feature>
<feature type="domain" description="Phosphatidic acid phosphatase type 2/haloperoxidase" evidence="11">
    <location>
        <begin position="90"/>
        <end position="203"/>
    </location>
</feature>
<evidence type="ECO:0000256" key="9">
    <source>
        <dbReference type="ARBA" id="ARBA00047594"/>
    </source>
</evidence>
<dbReference type="SMART" id="SM00014">
    <property type="entry name" value="acidPPc"/>
    <property type="match status" value="1"/>
</dbReference>
<dbReference type="PANTHER" id="PTHR14969">
    <property type="entry name" value="SPHINGOSINE-1-PHOSPHATE PHOSPHOHYDROLASE"/>
    <property type="match status" value="1"/>
</dbReference>
<dbReference type="Pfam" id="PF01569">
    <property type="entry name" value="PAP2"/>
    <property type="match status" value="1"/>
</dbReference>
<accession>A0A317CLM6</accession>
<keyword evidence="13" id="KW-1185">Reference proteome</keyword>
<keyword evidence="4 10" id="KW-0812">Transmembrane</keyword>
<protein>
    <recommendedName>
        <fullName evidence="2">undecaprenyl-diphosphate phosphatase</fullName>
        <ecNumber evidence="2">3.6.1.27</ecNumber>
    </recommendedName>
    <alternativeName>
        <fullName evidence="8">Undecaprenyl pyrophosphate phosphatase</fullName>
    </alternativeName>
</protein>
<dbReference type="Proteomes" id="UP000245506">
    <property type="component" value="Unassembled WGS sequence"/>
</dbReference>
<feature type="transmembrane region" description="Helical" evidence="10">
    <location>
        <begin position="240"/>
        <end position="258"/>
    </location>
</feature>
<evidence type="ECO:0000313" key="12">
    <source>
        <dbReference type="EMBL" id="PWQ99428.1"/>
    </source>
</evidence>
<evidence type="ECO:0000256" key="5">
    <source>
        <dbReference type="ARBA" id="ARBA00022801"/>
    </source>
</evidence>
<evidence type="ECO:0000256" key="10">
    <source>
        <dbReference type="SAM" id="Phobius"/>
    </source>
</evidence>
<comment type="catalytic activity">
    <reaction evidence="9">
        <text>di-trans,octa-cis-undecaprenyl diphosphate + H2O = di-trans,octa-cis-undecaprenyl phosphate + phosphate + H(+)</text>
        <dbReference type="Rhea" id="RHEA:28094"/>
        <dbReference type="ChEBI" id="CHEBI:15377"/>
        <dbReference type="ChEBI" id="CHEBI:15378"/>
        <dbReference type="ChEBI" id="CHEBI:43474"/>
        <dbReference type="ChEBI" id="CHEBI:58405"/>
        <dbReference type="ChEBI" id="CHEBI:60392"/>
        <dbReference type="EC" id="3.6.1.27"/>
    </reaction>
</comment>
<dbReference type="PANTHER" id="PTHR14969:SF62">
    <property type="entry name" value="DECAPRENYLPHOSPHORYL-5-PHOSPHORIBOSE PHOSPHATASE RV3807C-RELATED"/>
    <property type="match status" value="1"/>
</dbReference>
<evidence type="ECO:0000256" key="7">
    <source>
        <dbReference type="ARBA" id="ARBA00023136"/>
    </source>
</evidence>
<reference evidence="12 13" key="1">
    <citation type="submission" date="2018-05" db="EMBL/GenBank/DDBJ databases">
        <title>Leucothrix arctica sp. nov., isolated from Arctic seawater.</title>
        <authorList>
            <person name="Choi A."/>
            <person name="Baek K."/>
        </authorList>
    </citation>
    <scope>NUCLEOTIDE SEQUENCE [LARGE SCALE GENOMIC DNA]</scope>
    <source>
        <strain evidence="12 13">IMCC9719</strain>
    </source>
</reference>
<feature type="transmembrane region" description="Helical" evidence="10">
    <location>
        <begin position="217"/>
        <end position="234"/>
    </location>
</feature>
<evidence type="ECO:0000256" key="1">
    <source>
        <dbReference type="ARBA" id="ARBA00004651"/>
    </source>
</evidence>
<dbReference type="GO" id="GO:0050380">
    <property type="term" value="F:undecaprenyl-diphosphatase activity"/>
    <property type="evidence" value="ECO:0007669"/>
    <property type="project" value="UniProtKB-EC"/>
</dbReference>
<gene>
    <name evidence="12" type="ORF">DKT75_00900</name>
</gene>
<dbReference type="InterPro" id="IPR036938">
    <property type="entry name" value="PAP2/HPO_sf"/>
</dbReference>
<dbReference type="EC" id="3.6.1.27" evidence="2"/>
<feature type="transmembrane region" description="Helical" evidence="10">
    <location>
        <begin position="63"/>
        <end position="85"/>
    </location>
</feature>
<keyword evidence="3" id="KW-1003">Cell membrane</keyword>
<evidence type="ECO:0000256" key="8">
    <source>
        <dbReference type="ARBA" id="ARBA00032707"/>
    </source>
</evidence>
<keyword evidence="6 10" id="KW-1133">Transmembrane helix</keyword>
<evidence type="ECO:0000256" key="6">
    <source>
        <dbReference type="ARBA" id="ARBA00022989"/>
    </source>
</evidence>
<evidence type="ECO:0000313" key="13">
    <source>
        <dbReference type="Proteomes" id="UP000245506"/>
    </source>
</evidence>
<evidence type="ECO:0000256" key="3">
    <source>
        <dbReference type="ARBA" id="ARBA00022475"/>
    </source>
</evidence>
<dbReference type="AlphaFoldDB" id="A0A317CLM6"/>
<dbReference type="GO" id="GO:0005886">
    <property type="term" value="C:plasma membrane"/>
    <property type="evidence" value="ECO:0007669"/>
    <property type="project" value="UniProtKB-SubCell"/>
</dbReference>
<dbReference type="EMBL" id="QGKL01000005">
    <property type="protein sequence ID" value="PWQ99428.1"/>
    <property type="molecule type" value="Genomic_DNA"/>
</dbReference>
<evidence type="ECO:0000259" key="11">
    <source>
        <dbReference type="SMART" id="SM00014"/>
    </source>
</evidence>
<evidence type="ECO:0000256" key="4">
    <source>
        <dbReference type="ARBA" id="ARBA00022692"/>
    </source>
</evidence>
<dbReference type="CDD" id="cd01610">
    <property type="entry name" value="PAP2_like"/>
    <property type="match status" value="1"/>
</dbReference>
<feature type="transmembrane region" description="Helical" evidence="10">
    <location>
        <begin position="90"/>
        <end position="108"/>
    </location>
</feature>
<evidence type="ECO:0000256" key="2">
    <source>
        <dbReference type="ARBA" id="ARBA00012374"/>
    </source>
</evidence>
<feature type="transmembrane region" description="Helical" evidence="10">
    <location>
        <begin position="164"/>
        <end position="182"/>
    </location>
</feature>
<keyword evidence="7 10" id="KW-0472">Membrane</keyword>
<feature type="transmembrane region" description="Helical" evidence="10">
    <location>
        <begin position="138"/>
        <end position="157"/>
    </location>
</feature>
<dbReference type="Gene3D" id="1.20.144.10">
    <property type="entry name" value="Phosphatidic acid phosphatase type 2/haloperoxidase"/>
    <property type="match status" value="2"/>
</dbReference>
<feature type="transmembrane region" description="Helical" evidence="10">
    <location>
        <begin position="188"/>
        <end position="205"/>
    </location>
</feature>
<dbReference type="SUPFAM" id="SSF48317">
    <property type="entry name" value="Acid phosphatase/Vanadium-dependent haloperoxidase"/>
    <property type="match status" value="1"/>
</dbReference>
<sequence>MVSDSYFSGKKIMSNNLKHTAPSFPLITVISLVLLLATTLLSGFDKSLFLFLNESFSALPASFWEFTTTLSDPWVAPLLTFVIFFRQPNFVRALLICSLISLVANYSLKHGFDFPRPNHVLAEGEFNLIGPDIQSPSFPSGHTLVIFVMMGLVSFWNNVKLTSGLLFGMAALIALSRIALGVHWPSDVIFGALVGWLTAWLAVVLNNRLEAEINTNVKMGLYGVVLLCAIWSIINKTPYSTGQWLNTAVALFAVAYSLRTLTELMHRQKG</sequence>